<dbReference type="PROSITE" id="PS51186">
    <property type="entry name" value="GNAT"/>
    <property type="match status" value="1"/>
</dbReference>
<comment type="caution">
    <text evidence="2">The sequence shown here is derived from an EMBL/GenBank/DDBJ whole genome shotgun (WGS) entry which is preliminary data.</text>
</comment>
<dbReference type="InterPro" id="IPR000182">
    <property type="entry name" value="GNAT_dom"/>
</dbReference>
<dbReference type="EMBL" id="JAPFCC010000001">
    <property type="protein sequence ID" value="MCW7554801.1"/>
    <property type="molecule type" value="Genomic_DNA"/>
</dbReference>
<dbReference type="InterPro" id="IPR016181">
    <property type="entry name" value="Acyl_CoA_acyltransferase"/>
</dbReference>
<organism evidence="2 3">
    <name type="scientific">Endozoicomonas gorgoniicola</name>
    <dbReference type="NCBI Taxonomy" id="1234144"/>
    <lineage>
        <taxon>Bacteria</taxon>
        <taxon>Pseudomonadati</taxon>
        <taxon>Pseudomonadota</taxon>
        <taxon>Gammaproteobacteria</taxon>
        <taxon>Oceanospirillales</taxon>
        <taxon>Endozoicomonadaceae</taxon>
        <taxon>Endozoicomonas</taxon>
    </lineage>
</organism>
<keyword evidence="3" id="KW-1185">Reference proteome</keyword>
<accession>A0ABT3MZJ8</accession>
<protein>
    <submittedName>
        <fullName evidence="2">GNAT family N-acetyltransferase</fullName>
    </submittedName>
</protein>
<reference evidence="2 3" key="1">
    <citation type="submission" date="2022-10" db="EMBL/GenBank/DDBJ databases">
        <title>High-quality genome sequences of two octocoral-associated bacteria, Endozoicomonas euniceicola EF212 and Endozoicomonas gorgoniicola PS125.</title>
        <authorList>
            <person name="Chiou Y.-J."/>
            <person name="Chen Y.-H."/>
        </authorList>
    </citation>
    <scope>NUCLEOTIDE SEQUENCE [LARGE SCALE GENOMIC DNA]</scope>
    <source>
        <strain evidence="2 3">PS125</strain>
    </source>
</reference>
<dbReference type="SUPFAM" id="SSF55729">
    <property type="entry name" value="Acyl-CoA N-acyltransferases (Nat)"/>
    <property type="match status" value="1"/>
</dbReference>
<gene>
    <name evidence="2" type="ORF">NX722_19690</name>
</gene>
<name>A0ABT3MZJ8_9GAMM</name>
<dbReference type="Gene3D" id="3.40.630.30">
    <property type="match status" value="1"/>
</dbReference>
<dbReference type="CDD" id="cd04301">
    <property type="entry name" value="NAT_SF"/>
    <property type="match status" value="1"/>
</dbReference>
<dbReference type="RefSeq" id="WP_262564567.1">
    <property type="nucleotide sequence ID" value="NZ_JAPFCC010000001.1"/>
</dbReference>
<evidence type="ECO:0000313" key="3">
    <source>
        <dbReference type="Proteomes" id="UP001209854"/>
    </source>
</evidence>
<feature type="domain" description="N-acetyltransferase" evidence="1">
    <location>
        <begin position="31"/>
        <end position="167"/>
    </location>
</feature>
<evidence type="ECO:0000313" key="2">
    <source>
        <dbReference type="EMBL" id="MCW7554801.1"/>
    </source>
</evidence>
<proteinExistence type="predicted"/>
<sequence length="167" mass="19696">MTSTQVPFTTWYLAMEHEHELVKKPLLDARFKIRECLEKQFEINRFFYQFVGCHWEWTDKLSWDDEQWQAYAEAPNRRTWIAYVDNSPAGYLELSKNEDNVVELDYFGLARRFVGRGYGGGFLSFAIEAAWQWGAQRVQVNTCSKDHPDALANYQARGFSLYKTITR</sequence>
<dbReference type="Pfam" id="PF00583">
    <property type="entry name" value="Acetyltransf_1"/>
    <property type="match status" value="1"/>
</dbReference>
<dbReference type="Proteomes" id="UP001209854">
    <property type="component" value="Unassembled WGS sequence"/>
</dbReference>
<evidence type="ECO:0000259" key="1">
    <source>
        <dbReference type="PROSITE" id="PS51186"/>
    </source>
</evidence>